<evidence type="ECO:0000313" key="5">
    <source>
        <dbReference type="EMBL" id="GEN75425.1"/>
    </source>
</evidence>
<evidence type="ECO:0000259" key="4">
    <source>
        <dbReference type="Pfam" id="PF01168"/>
    </source>
</evidence>
<evidence type="ECO:0000313" key="6">
    <source>
        <dbReference type="Proteomes" id="UP000321863"/>
    </source>
</evidence>
<dbReference type="GO" id="GO:0005829">
    <property type="term" value="C:cytosol"/>
    <property type="evidence" value="ECO:0007669"/>
    <property type="project" value="TreeGrafter"/>
</dbReference>
<dbReference type="InterPro" id="IPR000821">
    <property type="entry name" value="Ala_racemase"/>
</dbReference>
<dbReference type="InterPro" id="IPR001608">
    <property type="entry name" value="Ala_racemase_N"/>
</dbReference>
<comment type="caution">
    <text evidence="5">The sequence shown here is derived from an EMBL/GenBank/DDBJ whole genome shotgun (WGS) entry which is preliminary data.</text>
</comment>
<evidence type="ECO:0000256" key="1">
    <source>
        <dbReference type="ARBA" id="ARBA00001933"/>
    </source>
</evidence>
<keyword evidence="6" id="KW-1185">Reference proteome</keyword>
<protein>
    <submittedName>
        <fullName evidence="5">Alanine racemase</fullName>
    </submittedName>
</protein>
<keyword evidence="3" id="KW-0413">Isomerase</keyword>
<proteinExistence type="predicted"/>
<sequence>MSYITLNTDKLKHNYLFLNQLFSRHHTEWAVVTKLLCGHEAFLKSLLSIVGKDACDSRLSNLKKIKKISPATRTIYIKPPAKRLAESIVKYADVSFNSELATIKALSGEARKQGKTHRIVIMIEMGELREGIPADSLMDFYGEVIQFPCIEVIGIGTNLNCLNGILPDRQKLTDLVSYKKCTEQRFGQPIPYISAGSSVTIPLLMNGNVPAGINHFRIGETLFFGTDVFSDAVIPEMCQDVFRLTGEVIEIYEKPMVPSGKAGTNLMGESPEFSEEDMDKTSFRAIVDIGILDIDVKQIFPLSDGIEILGASSDMMILNITDDRNLCKVGDEIDFGMNYMAVLRAMNSDYIDKVLVDDKKESFISEL</sequence>
<feature type="domain" description="Alanine racemase N-terminal" evidence="4">
    <location>
        <begin position="7"/>
        <end position="225"/>
    </location>
</feature>
<keyword evidence="2" id="KW-0663">Pyridoxal phosphate</keyword>
<dbReference type="PANTHER" id="PTHR30511:SF3">
    <property type="entry name" value="LYSINE RACEMASE"/>
    <property type="match status" value="1"/>
</dbReference>
<dbReference type="OrthoDB" id="504078at2"/>
<dbReference type="GO" id="GO:0030170">
    <property type="term" value="F:pyridoxal phosphate binding"/>
    <property type="evidence" value="ECO:0007669"/>
    <property type="project" value="TreeGrafter"/>
</dbReference>
<dbReference type="RefSeq" id="WP_146940379.1">
    <property type="nucleotide sequence ID" value="NZ_BJYJ01000003.1"/>
</dbReference>
<dbReference type="Gene3D" id="3.20.20.10">
    <property type="entry name" value="Alanine racemase"/>
    <property type="match status" value="1"/>
</dbReference>
<organism evidence="5 6">
    <name type="scientific">Chryseobacterium hagamense</name>
    <dbReference type="NCBI Taxonomy" id="395935"/>
    <lineage>
        <taxon>Bacteria</taxon>
        <taxon>Pseudomonadati</taxon>
        <taxon>Bacteroidota</taxon>
        <taxon>Flavobacteriia</taxon>
        <taxon>Flavobacteriales</taxon>
        <taxon>Weeksellaceae</taxon>
        <taxon>Chryseobacterium group</taxon>
        <taxon>Chryseobacterium</taxon>
    </lineage>
</organism>
<dbReference type="GO" id="GO:0008784">
    <property type="term" value="F:alanine racemase activity"/>
    <property type="evidence" value="ECO:0007669"/>
    <property type="project" value="TreeGrafter"/>
</dbReference>
<dbReference type="InterPro" id="IPR029066">
    <property type="entry name" value="PLP-binding_barrel"/>
</dbReference>
<comment type="cofactor">
    <cofactor evidence="1">
        <name>pyridoxal 5'-phosphate</name>
        <dbReference type="ChEBI" id="CHEBI:597326"/>
    </cofactor>
</comment>
<reference evidence="5 6" key="1">
    <citation type="submission" date="2019-07" db="EMBL/GenBank/DDBJ databases">
        <title>Whole genome shotgun sequence of Chryseobacterium hagamense NBRC 105253.</title>
        <authorList>
            <person name="Hosoyama A."/>
            <person name="Uohara A."/>
            <person name="Ohji S."/>
            <person name="Ichikawa N."/>
        </authorList>
    </citation>
    <scope>NUCLEOTIDE SEQUENCE [LARGE SCALE GENOMIC DNA]</scope>
    <source>
        <strain evidence="5 6">NBRC 105253</strain>
    </source>
</reference>
<name>A0A511YJP8_9FLAO</name>
<evidence type="ECO:0000256" key="3">
    <source>
        <dbReference type="ARBA" id="ARBA00023235"/>
    </source>
</evidence>
<evidence type="ECO:0000256" key="2">
    <source>
        <dbReference type="ARBA" id="ARBA00022898"/>
    </source>
</evidence>
<dbReference type="CDD" id="cd06815">
    <property type="entry name" value="PLPDE_III_AR_like_1"/>
    <property type="match status" value="1"/>
</dbReference>
<dbReference type="Proteomes" id="UP000321863">
    <property type="component" value="Unassembled WGS sequence"/>
</dbReference>
<gene>
    <name evidence="5" type="ORF">CHA01nite_11650</name>
</gene>
<dbReference type="PANTHER" id="PTHR30511">
    <property type="entry name" value="ALANINE RACEMASE"/>
    <property type="match status" value="1"/>
</dbReference>
<accession>A0A511YJP8</accession>
<dbReference type="SUPFAM" id="SSF51419">
    <property type="entry name" value="PLP-binding barrel"/>
    <property type="match status" value="1"/>
</dbReference>
<dbReference type="EMBL" id="BJYJ01000003">
    <property type="protein sequence ID" value="GEN75425.1"/>
    <property type="molecule type" value="Genomic_DNA"/>
</dbReference>
<dbReference type="AlphaFoldDB" id="A0A511YJP8"/>
<dbReference type="Pfam" id="PF01168">
    <property type="entry name" value="Ala_racemase_N"/>
    <property type="match status" value="1"/>
</dbReference>